<protein>
    <recommendedName>
        <fullName evidence="2">Aminoglycoside phosphotransferase domain-containing protein</fullName>
    </recommendedName>
</protein>
<dbReference type="InterPro" id="IPR050249">
    <property type="entry name" value="Pseudomonas-type_ThrB"/>
</dbReference>
<keyword evidence="4" id="KW-1185">Reference proteome</keyword>
<dbReference type="Proteomes" id="UP000290191">
    <property type="component" value="Unassembled WGS sequence"/>
</dbReference>
<dbReference type="Gene3D" id="3.90.1200.10">
    <property type="match status" value="1"/>
</dbReference>
<evidence type="ECO:0000259" key="2">
    <source>
        <dbReference type="Pfam" id="PF01636"/>
    </source>
</evidence>
<evidence type="ECO:0000313" key="4">
    <source>
        <dbReference type="Proteomes" id="UP000290191"/>
    </source>
</evidence>
<dbReference type="InterPro" id="IPR002575">
    <property type="entry name" value="Aminoglycoside_PTrfase"/>
</dbReference>
<dbReference type="EMBL" id="PDKO01000001">
    <property type="protein sequence ID" value="RXJ64388.1"/>
    <property type="molecule type" value="Genomic_DNA"/>
</dbReference>
<accession>A0A4V1LQE2</accession>
<dbReference type="OrthoDB" id="9777460at2"/>
<evidence type="ECO:0000256" key="1">
    <source>
        <dbReference type="ARBA" id="ARBA00038240"/>
    </source>
</evidence>
<name>A0A4V1LQE2_9BACT</name>
<dbReference type="PANTHER" id="PTHR21064:SF6">
    <property type="entry name" value="AMINOGLYCOSIDE PHOSPHOTRANSFERASE DOMAIN-CONTAINING PROTEIN"/>
    <property type="match status" value="1"/>
</dbReference>
<dbReference type="PANTHER" id="PTHR21064">
    <property type="entry name" value="AMINOGLYCOSIDE PHOSPHOTRANSFERASE DOMAIN-CONTAINING PROTEIN-RELATED"/>
    <property type="match status" value="1"/>
</dbReference>
<dbReference type="SUPFAM" id="SSF56112">
    <property type="entry name" value="Protein kinase-like (PK-like)"/>
    <property type="match status" value="1"/>
</dbReference>
<evidence type="ECO:0000313" key="3">
    <source>
        <dbReference type="EMBL" id="RXJ64388.1"/>
    </source>
</evidence>
<sequence>MGVLTKLSLKQINELTKIDNIEFFCLKETLNGISDTTYELKTKENKKYIFKLFENLDCKEFEEQVFILKHLRTLEVPKVVLNSRLFYKSKPACIFSFIEGEIAKTIEITHIEQIITFLLKLHNIKIKPKSKNIYTKEYFLKMLKLVDKSLKEEFEKRYKVLKDIDLEPNGLIHGDLFPDNSKFKAGQLSGVYDFTQSCYGNIYFDLAVVIVSWCFKKFEFDFKLFYQTLQTYSVKQKLTEKEIKSYLLFASLYYSLQRAVKNNSDYKEYLRKFDILEKII</sequence>
<dbReference type="AlphaFoldDB" id="A0A4V1LQE2"/>
<organism evidence="3 4">
    <name type="scientific">Halarcobacter anaerophilus</name>
    <dbReference type="NCBI Taxonomy" id="877500"/>
    <lineage>
        <taxon>Bacteria</taxon>
        <taxon>Pseudomonadati</taxon>
        <taxon>Campylobacterota</taxon>
        <taxon>Epsilonproteobacteria</taxon>
        <taxon>Campylobacterales</taxon>
        <taxon>Arcobacteraceae</taxon>
        <taxon>Halarcobacter</taxon>
    </lineage>
</organism>
<dbReference type="STRING" id="877500.GCA_000935065_02772"/>
<gene>
    <name evidence="3" type="ORF">CRV06_00060</name>
</gene>
<dbReference type="Gene3D" id="3.30.200.20">
    <property type="entry name" value="Phosphorylase Kinase, domain 1"/>
    <property type="match status" value="1"/>
</dbReference>
<reference evidence="3 4" key="1">
    <citation type="submission" date="2017-10" db="EMBL/GenBank/DDBJ databases">
        <title>Genomics of the genus Arcobacter.</title>
        <authorList>
            <person name="Perez-Cataluna A."/>
            <person name="Figueras M.J."/>
        </authorList>
    </citation>
    <scope>NUCLEOTIDE SEQUENCE [LARGE SCALE GENOMIC DNA]</scope>
    <source>
        <strain evidence="3 4">DSM 24636</strain>
    </source>
</reference>
<dbReference type="RefSeq" id="WP_044418656.1">
    <property type="nucleotide sequence ID" value="NZ_CP041070.1"/>
</dbReference>
<comment type="similarity">
    <text evidence="1">Belongs to the pseudomonas-type ThrB family.</text>
</comment>
<dbReference type="GO" id="GO:0019202">
    <property type="term" value="F:amino acid kinase activity"/>
    <property type="evidence" value="ECO:0007669"/>
    <property type="project" value="TreeGrafter"/>
</dbReference>
<comment type="caution">
    <text evidence="3">The sequence shown here is derived from an EMBL/GenBank/DDBJ whole genome shotgun (WGS) entry which is preliminary data.</text>
</comment>
<proteinExistence type="inferred from homology"/>
<dbReference type="Pfam" id="PF01636">
    <property type="entry name" value="APH"/>
    <property type="match status" value="1"/>
</dbReference>
<feature type="domain" description="Aminoglycoside phosphotransferase" evidence="2">
    <location>
        <begin position="31"/>
        <end position="216"/>
    </location>
</feature>
<dbReference type="InterPro" id="IPR011009">
    <property type="entry name" value="Kinase-like_dom_sf"/>
</dbReference>